<dbReference type="PANTHER" id="PTHR30582">
    <property type="entry name" value="L,D-TRANSPEPTIDASE"/>
    <property type="match status" value="1"/>
</dbReference>
<keyword evidence="5" id="KW-0012">Acyltransferase</keyword>
<dbReference type="CDD" id="cd16913">
    <property type="entry name" value="YkuD_like"/>
    <property type="match status" value="1"/>
</dbReference>
<comment type="pathway">
    <text evidence="1 7">Cell wall biogenesis; peptidoglycan biosynthesis.</text>
</comment>
<dbReference type="InterPro" id="IPR050979">
    <property type="entry name" value="LD-transpeptidase"/>
</dbReference>
<name>A0ABQ3CAC9_9ACTN</name>
<feature type="region of interest" description="Disordered" evidence="8">
    <location>
        <begin position="412"/>
        <end position="434"/>
    </location>
</feature>
<proteinExistence type="predicted"/>
<evidence type="ECO:0000313" key="11">
    <source>
        <dbReference type="Proteomes" id="UP000624183"/>
    </source>
</evidence>
<feature type="domain" description="L,D-TPase catalytic" evidence="9">
    <location>
        <begin position="259"/>
        <end position="384"/>
    </location>
</feature>
<accession>A0ABQ3CAC9</accession>
<evidence type="ECO:0000313" key="10">
    <source>
        <dbReference type="EMBL" id="GGZ78437.1"/>
    </source>
</evidence>
<evidence type="ECO:0000256" key="3">
    <source>
        <dbReference type="ARBA" id="ARBA00022960"/>
    </source>
</evidence>
<keyword evidence="11" id="KW-1185">Reference proteome</keyword>
<dbReference type="InterPro" id="IPR005490">
    <property type="entry name" value="LD_TPept_cat_dom"/>
</dbReference>
<dbReference type="PROSITE" id="PS52029">
    <property type="entry name" value="LD_TPASE"/>
    <property type="match status" value="1"/>
</dbReference>
<dbReference type="Gene3D" id="2.60.40.3710">
    <property type="match status" value="1"/>
</dbReference>
<gene>
    <name evidence="10" type="ORF">GCM10010328_61560</name>
</gene>
<keyword evidence="4 7" id="KW-0573">Peptidoglycan synthesis</keyword>
<keyword evidence="2" id="KW-0808">Transferase</keyword>
<evidence type="ECO:0000259" key="9">
    <source>
        <dbReference type="PROSITE" id="PS52029"/>
    </source>
</evidence>
<dbReference type="Gene3D" id="2.40.440.10">
    <property type="entry name" value="L,D-transpeptidase catalytic domain-like"/>
    <property type="match status" value="1"/>
</dbReference>
<dbReference type="InterPro" id="IPR038063">
    <property type="entry name" value="Transpep_catalytic_dom"/>
</dbReference>
<evidence type="ECO:0000256" key="1">
    <source>
        <dbReference type="ARBA" id="ARBA00004752"/>
    </source>
</evidence>
<keyword evidence="6 7" id="KW-0961">Cell wall biogenesis/degradation</keyword>
<dbReference type="Pfam" id="PF03734">
    <property type="entry name" value="YkuD"/>
    <property type="match status" value="1"/>
</dbReference>
<protein>
    <recommendedName>
        <fullName evidence="9">L,D-TPase catalytic domain-containing protein</fullName>
    </recommendedName>
</protein>
<evidence type="ECO:0000256" key="8">
    <source>
        <dbReference type="SAM" id="MobiDB-lite"/>
    </source>
</evidence>
<evidence type="ECO:0000256" key="5">
    <source>
        <dbReference type="ARBA" id="ARBA00023315"/>
    </source>
</evidence>
<keyword evidence="3 7" id="KW-0133">Cell shape</keyword>
<dbReference type="SUPFAM" id="SSF141523">
    <property type="entry name" value="L,D-transpeptidase catalytic domain-like"/>
    <property type="match status" value="1"/>
</dbReference>
<evidence type="ECO:0000256" key="7">
    <source>
        <dbReference type="PROSITE-ProRule" id="PRU01373"/>
    </source>
</evidence>
<dbReference type="PANTHER" id="PTHR30582:SF2">
    <property type="entry name" value="L,D-TRANSPEPTIDASE YCIB-RELATED"/>
    <property type="match status" value="1"/>
</dbReference>
<dbReference type="Gene3D" id="2.60.40.3780">
    <property type="match status" value="1"/>
</dbReference>
<feature type="active site" description="Proton donor/acceptor" evidence="7">
    <location>
        <position position="342"/>
    </location>
</feature>
<dbReference type="InterPro" id="IPR041280">
    <property type="entry name" value="Big_10"/>
</dbReference>
<dbReference type="Pfam" id="PF17964">
    <property type="entry name" value="Big_10"/>
    <property type="match status" value="1"/>
</dbReference>
<sequence length="434" mass="46386">MQSLNALERGNLPSVERMNHTPRIRTVVSCTLLVVTLAAGATACGSPDGHPLSTKPYDAGDQVSFNGPSDKEKADPDKPLEVTVKGDDGRITDVSAVDTGGRHLAGELSADGRRWRSTAPLAAGTGYTVRVSTENGDGAPGVRTLSFDTSSPKKLLKVAFGPEAGTYGVGQPITAELSAPITDKASRATVERALKVRSTPATTGSWYWVDDKKLHYRPKEYWPANATVEVRSNLAGIKVTNALYGAEAKPLKLTTGDRIEAVTDASDHSMTVLRNGEVINTIPVTTGKPGFSTRNGVKVVLAKEQFVRMRGESIGIAAGSSESYDLPVYWATRVTWSGEYVHAAPWSTGSQGNANVSHGCTGMSTSNAEWFFDTVREGDIVKVVGSEGEDMDPFGNGFGDWNLSWEKWQQGSALHEGAPDSPQTLQTARLRPHV</sequence>
<reference evidence="11" key="1">
    <citation type="journal article" date="2019" name="Int. J. Syst. Evol. Microbiol.">
        <title>The Global Catalogue of Microorganisms (GCM) 10K type strain sequencing project: providing services to taxonomists for standard genome sequencing and annotation.</title>
        <authorList>
            <consortium name="The Broad Institute Genomics Platform"/>
            <consortium name="The Broad Institute Genome Sequencing Center for Infectious Disease"/>
            <person name="Wu L."/>
            <person name="Ma J."/>
        </authorList>
    </citation>
    <scope>NUCLEOTIDE SEQUENCE [LARGE SCALE GENOMIC DNA]</scope>
    <source>
        <strain evidence="11">JCM 4602</strain>
    </source>
</reference>
<feature type="region of interest" description="Disordered" evidence="8">
    <location>
        <begin position="43"/>
        <end position="77"/>
    </location>
</feature>
<evidence type="ECO:0000256" key="4">
    <source>
        <dbReference type="ARBA" id="ARBA00022984"/>
    </source>
</evidence>
<dbReference type="Proteomes" id="UP000624183">
    <property type="component" value="Unassembled WGS sequence"/>
</dbReference>
<comment type="caution">
    <text evidence="10">The sequence shown here is derived from an EMBL/GenBank/DDBJ whole genome shotgun (WGS) entry which is preliminary data.</text>
</comment>
<dbReference type="EMBL" id="BMUW01000019">
    <property type="protein sequence ID" value="GGZ78437.1"/>
    <property type="molecule type" value="Genomic_DNA"/>
</dbReference>
<organism evidence="10 11">
    <name type="scientific">Streptomyces rubiginosohelvolus</name>
    <dbReference type="NCBI Taxonomy" id="67362"/>
    <lineage>
        <taxon>Bacteria</taxon>
        <taxon>Bacillati</taxon>
        <taxon>Actinomycetota</taxon>
        <taxon>Actinomycetes</taxon>
        <taxon>Kitasatosporales</taxon>
        <taxon>Streptomycetaceae</taxon>
        <taxon>Streptomyces</taxon>
    </lineage>
</organism>
<feature type="active site" description="Nucleophile" evidence="7">
    <location>
        <position position="360"/>
    </location>
</feature>
<evidence type="ECO:0000256" key="6">
    <source>
        <dbReference type="ARBA" id="ARBA00023316"/>
    </source>
</evidence>
<evidence type="ECO:0000256" key="2">
    <source>
        <dbReference type="ARBA" id="ARBA00022679"/>
    </source>
</evidence>